<dbReference type="CDD" id="cd00268">
    <property type="entry name" value="DEADc"/>
    <property type="match status" value="1"/>
</dbReference>
<keyword evidence="4 12" id="KW-0378">Hydrolase</keyword>
<dbReference type="Gene3D" id="3.40.50.300">
    <property type="entry name" value="P-loop containing nucleotide triphosphate hydrolases"/>
    <property type="match status" value="2"/>
</dbReference>
<dbReference type="InterPro" id="IPR012677">
    <property type="entry name" value="Nucleotide-bd_a/b_plait_sf"/>
</dbReference>
<proteinExistence type="inferred from homology"/>
<keyword evidence="7" id="KW-0346">Stress response</keyword>
<evidence type="ECO:0000256" key="4">
    <source>
        <dbReference type="ARBA" id="ARBA00022801"/>
    </source>
</evidence>
<dbReference type="SMART" id="SM00490">
    <property type="entry name" value="HELICc"/>
    <property type="match status" value="1"/>
</dbReference>
<evidence type="ECO:0000256" key="10">
    <source>
        <dbReference type="ARBA" id="ARBA00074363"/>
    </source>
</evidence>
<dbReference type="Gene3D" id="3.30.70.330">
    <property type="match status" value="1"/>
</dbReference>
<evidence type="ECO:0000256" key="11">
    <source>
        <dbReference type="PROSITE-ProRule" id="PRU00552"/>
    </source>
</evidence>
<keyword evidence="6 12" id="KW-0067">ATP-binding</keyword>
<dbReference type="eggNOG" id="COG0513">
    <property type="taxonomic scope" value="Bacteria"/>
</dbReference>
<accession>Q1D5I0</accession>
<evidence type="ECO:0000256" key="5">
    <source>
        <dbReference type="ARBA" id="ARBA00022806"/>
    </source>
</evidence>
<evidence type="ECO:0000256" key="8">
    <source>
        <dbReference type="ARBA" id="ARBA00038437"/>
    </source>
</evidence>
<dbReference type="GO" id="GO:0016787">
    <property type="term" value="F:hydrolase activity"/>
    <property type="evidence" value="ECO:0007669"/>
    <property type="project" value="UniProtKB-KW"/>
</dbReference>
<feature type="short sequence motif" description="Q motif" evidence="11">
    <location>
        <begin position="44"/>
        <end position="72"/>
    </location>
</feature>
<evidence type="ECO:0000256" key="3">
    <source>
        <dbReference type="ARBA" id="ARBA00022741"/>
    </source>
</evidence>
<dbReference type="Pfam" id="PF25399">
    <property type="entry name" value="DeaD_dimer"/>
    <property type="match status" value="1"/>
</dbReference>
<dbReference type="Proteomes" id="UP000002402">
    <property type="component" value="Chromosome"/>
</dbReference>
<dbReference type="CDD" id="cd12252">
    <property type="entry name" value="RRM_DbpA"/>
    <property type="match status" value="1"/>
</dbReference>
<evidence type="ECO:0000259" key="15">
    <source>
        <dbReference type="PROSITE" id="PS51194"/>
    </source>
</evidence>
<dbReference type="InterPro" id="IPR027417">
    <property type="entry name" value="P-loop_NTPase"/>
</dbReference>
<dbReference type="STRING" id="246197.MXAN_3913"/>
<dbReference type="InterPro" id="IPR044742">
    <property type="entry name" value="DEAD/DEAH_RhlB"/>
</dbReference>
<keyword evidence="18" id="KW-1185">Reference proteome</keyword>
<dbReference type="SUPFAM" id="SSF52540">
    <property type="entry name" value="P-loop containing nucleoside triphosphate hydrolases"/>
    <property type="match status" value="1"/>
</dbReference>
<dbReference type="GO" id="GO:0003724">
    <property type="term" value="F:RNA helicase activity"/>
    <property type="evidence" value="ECO:0007669"/>
    <property type="project" value="UniProtKB-EC"/>
</dbReference>
<dbReference type="AlphaFoldDB" id="Q1D5I0"/>
<dbReference type="PROSITE" id="PS51192">
    <property type="entry name" value="HELICASE_ATP_BIND_1"/>
    <property type="match status" value="1"/>
</dbReference>
<dbReference type="KEGG" id="mxa:MXAN_3913"/>
<evidence type="ECO:0000313" key="18">
    <source>
        <dbReference type="Proteomes" id="UP000002402"/>
    </source>
</evidence>
<sequence length="602" mass="65096">MKTCKHGPNCSGSGLPPFWERTKPLLVVQARAVKAPQPPAPVEATFDSLGLKPALVEALSALGYEEPTPIQAAALPPLLAGKDLLGIAATGTGKTAAFALPLLNHVEPGACRPNTTSALVLVPTRELAMQVSEAIHRYGQKLGISVLPLYGGQVIGQQLRVLKRGVDVVVATPGRALDHLRRGTLQLDDVRVVVLDEADEMLDMGFAEDLEAILSGTPEDRQTALFSATLPPRIASIAERHLHEPVRVKIAREKVEQGEIPRVRQTAYVVPRAFKIATLGRLLDVESPTAAIIFCRTRTEVDDLTVSLNGRGWRAHALHGGMTQEQRDRVIKQLKSQGTDLLVATDVAARGLDIPRLSHVVNFDVPNAPEAYVHRIGRTGRAGREGVAITLVEPREHRLLRNIERVTGQRIEVATVPTVADMREKRQEMLRASLRETLVTGEYDSLRNVVESLASEFDAMDIAAAAVKLLHEAQDEGRDTEETEIPVVAPPQERRERTGKFGAPTGRPGRPERGPKARGGPPTWDVTRLWIGAGRHAGVRPADLVGAIAGEAGVESSKIGAIQIGDAFSLVEVPESDANRIIAALKNATLRGKKVLVRKDRS</sequence>
<dbReference type="InterPro" id="IPR014014">
    <property type="entry name" value="RNA_helicase_DEAD_Q_motif"/>
</dbReference>
<dbReference type="Pfam" id="PF03880">
    <property type="entry name" value="DbpA"/>
    <property type="match status" value="1"/>
</dbReference>
<evidence type="ECO:0000313" key="17">
    <source>
        <dbReference type="EMBL" id="ABF88660.1"/>
    </source>
</evidence>
<name>Q1D5I0_MYXXD</name>
<dbReference type="GO" id="GO:0042255">
    <property type="term" value="P:ribosome assembly"/>
    <property type="evidence" value="ECO:0007669"/>
    <property type="project" value="UniProtKB-ARBA"/>
</dbReference>
<dbReference type="EMBL" id="CP000113">
    <property type="protein sequence ID" value="ABF88660.1"/>
    <property type="molecule type" value="Genomic_DNA"/>
</dbReference>
<dbReference type="Pfam" id="PF00271">
    <property type="entry name" value="Helicase_C"/>
    <property type="match status" value="1"/>
</dbReference>
<dbReference type="PANTHER" id="PTHR47963:SF8">
    <property type="entry name" value="ATP-DEPENDENT RNA HELICASE DEAD"/>
    <property type="match status" value="1"/>
</dbReference>
<dbReference type="OrthoDB" id="9805696at2"/>
<dbReference type="CDD" id="cd18787">
    <property type="entry name" value="SF2_C_DEAD"/>
    <property type="match status" value="1"/>
</dbReference>
<evidence type="ECO:0000256" key="9">
    <source>
        <dbReference type="ARBA" id="ARBA00047984"/>
    </source>
</evidence>
<evidence type="ECO:0000256" key="2">
    <source>
        <dbReference type="ARBA" id="ARBA00022490"/>
    </source>
</evidence>
<evidence type="ECO:0000256" key="6">
    <source>
        <dbReference type="ARBA" id="ARBA00022840"/>
    </source>
</evidence>
<evidence type="ECO:0000256" key="1">
    <source>
        <dbReference type="ARBA" id="ARBA00012552"/>
    </source>
</evidence>
<protein>
    <recommendedName>
        <fullName evidence="10">DEAD-box ATP-dependent RNA helicase RhpA</fullName>
        <ecNumber evidence="1">3.6.4.13</ecNumber>
    </recommendedName>
</protein>
<dbReference type="GO" id="GO:0009409">
    <property type="term" value="P:response to cold"/>
    <property type="evidence" value="ECO:0007669"/>
    <property type="project" value="TreeGrafter"/>
</dbReference>
<evidence type="ECO:0000259" key="14">
    <source>
        <dbReference type="PROSITE" id="PS51192"/>
    </source>
</evidence>
<evidence type="ECO:0000256" key="7">
    <source>
        <dbReference type="ARBA" id="ARBA00023016"/>
    </source>
</evidence>
<evidence type="ECO:0000259" key="16">
    <source>
        <dbReference type="PROSITE" id="PS51195"/>
    </source>
</evidence>
<dbReference type="SMART" id="SM00487">
    <property type="entry name" value="DEXDc"/>
    <property type="match status" value="1"/>
</dbReference>
<feature type="domain" description="Helicase ATP-binding" evidence="14">
    <location>
        <begin position="75"/>
        <end position="248"/>
    </location>
</feature>
<dbReference type="FunFam" id="3.40.50.300:FF:000108">
    <property type="entry name" value="ATP-dependent RNA helicase RhlE"/>
    <property type="match status" value="1"/>
</dbReference>
<evidence type="ECO:0000256" key="12">
    <source>
        <dbReference type="RuleBase" id="RU000492"/>
    </source>
</evidence>
<dbReference type="Pfam" id="PF00270">
    <property type="entry name" value="DEAD"/>
    <property type="match status" value="1"/>
</dbReference>
<keyword evidence="3 12" id="KW-0547">Nucleotide-binding</keyword>
<dbReference type="InterPro" id="IPR050547">
    <property type="entry name" value="DEAD_box_RNA_helicases"/>
</dbReference>
<dbReference type="PROSITE" id="PS00039">
    <property type="entry name" value="DEAD_ATP_HELICASE"/>
    <property type="match status" value="1"/>
</dbReference>
<dbReference type="InterPro" id="IPR011545">
    <property type="entry name" value="DEAD/DEAH_box_helicase_dom"/>
</dbReference>
<dbReference type="PROSITE" id="PS51195">
    <property type="entry name" value="Q_MOTIF"/>
    <property type="match status" value="1"/>
</dbReference>
<dbReference type="InterPro" id="IPR005580">
    <property type="entry name" value="DbpA/CsdA_RNA-bd_dom"/>
</dbReference>
<dbReference type="EnsemblBacteria" id="ABF88660">
    <property type="protein sequence ID" value="ABF88660"/>
    <property type="gene ID" value="MXAN_3913"/>
</dbReference>
<dbReference type="GO" id="GO:0005840">
    <property type="term" value="C:ribosome"/>
    <property type="evidence" value="ECO:0007669"/>
    <property type="project" value="TreeGrafter"/>
</dbReference>
<dbReference type="InterPro" id="IPR014001">
    <property type="entry name" value="Helicase_ATP-bd"/>
</dbReference>
<dbReference type="PANTHER" id="PTHR47963">
    <property type="entry name" value="DEAD-BOX ATP-DEPENDENT RNA HELICASE 47, MITOCHONDRIAL"/>
    <property type="match status" value="1"/>
</dbReference>
<feature type="region of interest" description="Disordered" evidence="13">
    <location>
        <begin position="492"/>
        <end position="523"/>
    </location>
</feature>
<feature type="domain" description="Helicase C-terminal" evidence="15">
    <location>
        <begin position="278"/>
        <end position="423"/>
    </location>
</feature>
<dbReference type="InterPro" id="IPR057325">
    <property type="entry name" value="DeaD_dimer"/>
</dbReference>
<organism evidence="17 18">
    <name type="scientific">Myxococcus xanthus (strain DK1622)</name>
    <dbReference type="NCBI Taxonomy" id="246197"/>
    <lineage>
        <taxon>Bacteria</taxon>
        <taxon>Pseudomonadati</taxon>
        <taxon>Myxococcota</taxon>
        <taxon>Myxococcia</taxon>
        <taxon>Myxococcales</taxon>
        <taxon>Cystobacterineae</taxon>
        <taxon>Myxococcaceae</taxon>
        <taxon>Myxococcus</taxon>
    </lineage>
</organism>
<reference evidence="17 18" key="1">
    <citation type="journal article" date="2006" name="Proc. Natl. Acad. Sci. U.S.A.">
        <title>Evolution of sensory complexity recorded in a myxobacterial genome.</title>
        <authorList>
            <person name="Goldman B.S."/>
            <person name="Nierman W.C."/>
            <person name="Kaiser D."/>
            <person name="Slater S.C."/>
            <person name="Durkin A.S."/>
            <person name="Eisen J.A."/>
            <person name="Ronning C.M."/>
            <person name="Barbazuk W.B."/>
            <person name="Blanchard M."/>
            <person name="Field C."/>
            <person name="Halling C."/>
            <person name="Hinkle G."/>
            <person name="Iartchuk O."/>
            <person name="Kim H.S."/>
            <person name="Mackenzie C."/>
            <person name="Madupu R."/>
            <person name="Miller N."/>
            <person name="Shvartsbeyn A."/>
            <person name="Sullivan S.A."/>
            <person name="Vaudin M."/>
            <person name="Wiegand R."/>
            <person name="Kaplan H.B."/>
        </authorList>
    </citation>
    <scope>NUCLEOTIDE SEQUENCE [LARGE SCALE GENOMIC DNA]</scope>
    <source>
        <strain evidence="18">DK1622</strain>
    </source>
</reference>
<dbReference type="InterPro" id="IPR001650">
    <property type="entry name" value="Helicase_C-like"/>
</dbReference>
<comment type="similarity">
    <text evidence="8 12">Belongs to the DEAD box helicase family.</text>
</comment>
<dbReference type="GO" id="GO:0005524">
    <property type="term" value="F:ATP binding"/>
    <property type="evidence" value="ECO:0007669"/>
    <property type="project" value="UniProtKB-KW"/>
</dbReference>
<evidence type="ECO:0000256" key="13">
    <source>
        <dbReference type="SAM" id="MobiDB-lite"/>
    </source>
</evidence>
<dbReference type="InterPro" id="IPR000629">
    <property type="entry name" value="RNA-helicase_DEAD-box_CS"/>
</dbReference>
<keyword evidence="5 12" id="KW-0347">Helicase</keyword>
<dbReference type="GO" id="GO:0033592">
    <property type="term" value="F:RNA strand annealing activity"/>
    <property type="evidence" value="ECO:0007669"/>
    <property type="project" value="TreeGrafter"/>
</dbReference>
<keyword evidence="2" id="KW-0963">Cytoplasm</keyword>
<dbReference type="GO" id="GO:0005829">
    <property type="term" value="C:cytosol"/>
    <property type="evidence" value="ECO:0007669"/>
    <property type="project" value="TreeGrafter"/>
</dbReference>
<dbReference type="HOGENOM" id="CLU_003041_21_1_7"/>
<gene>
    <name evidence="17" type="primary">deaD</name>
    <name evidence="17" type="ordered locus">MXAN_3913</name>
</gene>
<feature type="domain" description="DEAD-box RNA helicase Q" evidence="16">
    <location>
        <begin position="44"/>
        <end position="72"/>
    </location>
</feature>
<comment type="catalytic activity">
    <reaction evidence="9">
        <text>ATP + H2O = ADP + phosphate + H(+)</text>
        <dbReference type="Rhea" id="RHEA:13065"/>
        <dbReference type="ChEBI" id="CHEBI:15377"/>
        <dbReference type="ChEBI" id="CHEBI:15378"/>
        <dbReference type="ChEBI" id="CHEBI:30616"/>
        <dbReference type="ChEBI" id="CHEBI:43474"/>
        <dbReference type="ChEBI" id="CHEBI:456216"/>
        <dbReference type="EC" id="3.6.4.13"/>
    </reaction>
</comment>
<dbReference type="PROSITE" id="PS51194">
    <property type="entry name" value="HELICASE_CTER"/>
    <property type="match status" value="1"/>
</dbReference>
<dbReference type="EC" id="3.6.4.13" evidence="1"/>